<sequence length="42" mass="4795">MRRMGWGLFGVLFVVFSSEKGCFFSLSAHFVGLKYNRMDADS</sequence>
<reference evidence="1" key="1">
    <citation type="submission" date="2009-09" db="EMBL/GenBank/DDBJ databases">
        <authorList>
            <person name="Weinstock G."/>
            <person name="Sodergren E."/>
            <person name="Clifton S."/>
            <person name="Fulton L."/>
            <person name="Fulton B."/>
            <person name="Courtney L."/>
            <person name="Fronick C."/>
            <person name="Harrison M."/>
            <person name="Strong C."/>
            <person name="Farmer C."/>
            <person name="Delahaunty K."/>
            <person name="Markovic C."/>
            <person name="Hall O."/>
            <person name="Minx P."/>
            <person name="Tomlinson C."/>
            <person name="Mitreva M."/>
            <person name="Nelson J."/>
            <person name="Hou S."/>
            <person name="Wollam A."/>
            <person name="Pepin K.H."/>
            <person name="Johnson M."/>
            <person name="Bhonagiri V."/>
            <person name="Nash W.E."/>
            <person name="Warren W."/>
            <person name="Chinwalla A."/>
            <person name="Mardis E.R."/>
            <person name="Wilson R.K."/>
        </authorList>
    </citation>
    <scope>NUCLEOTIDE SEQUENCE [LARGE SCALE GENOMIC DNA]</scope>
    <source>
        <strain evidence="1">ATCC 51259</strain>
    </source>
</reference>
<comment type="caution">
    <text evidence="1">The sequence shown here is derived from an EMBL/GenBank/DDBJ whole genome shotgun (WGS) entry which is preliminary data.</text>
</comment>
<dbReference type="STRING" id="626522.GCWU000325_02692"/>
<name>C9LKC7_9BACT</name>
<evidence type="ECO:0000313" key="2">
    <source>
        <dbReference type="Proteomes" id="UP000003460"/>
    </source>
</evidence>
<gene>
    <name evidence="1" type="ORF">GCWU000325_02692</name>
</gene>
<keyword evidence="2" id="KW-1185">Reference proteome</keyword>
<accession>C9LKC7</accession>
<organism evidence="1 2">
    <name type="scientific">Alloprevotella tannerae ATCC 51259</name>
    <dbReference type="NCBI Taxonomy" id="626522"/>
    <lineage>
        <taxon>Bacteria</taxon>
        <taxon>Pseudomonadati</taxon>
        <taxon>Bacteroidota</taxon>
        <taxon>Bacteroidia</taxon>
        <taxon>Bacteroidales</taxon>
        <taxon>Prevotellaceae</taxon>
        <taxon>Alloprevotella</taxon>
    </lineage>
</organism>
<dbReference type="HOGENOM" id="CLU_3256033_0_0_10"/>
<proteinExistence type="predicted"/>
<dbReference type="Proteomes" id="UP000003460">
    <property type="component" value="Unassembled WGS sequence"/>
</dbReference>
<dbReference type="EMBL" id="ACIJ02000028">
    <property type="protein sequence ID" value="EEX70649.1"/>
    <property type="molecule type" value="Genomic_DNA"/>
</dbReference>
<protein>
    <submittedName>
        <fullName evidence="1">Uncharacterized protein</fullName>
    </submittedName>
</protein>
<dbReference type="AlphaFoldDB" id="C9LKC7"/>
<evidence type="ECO:0000313" key="1">
    <source>
        <dbReference type="EMBL" id="EEX70649.1"/>
    </source>
</evidence>